<dbReference type="Proteomes" id="UP000656548">
    <property type="component" value="Unassembled WGS sequence"/>
</dbReference>
<reference evidence="1 2" key="1">
    <citation type="submission" date="2020-10" db="EMBL/GenBank/DDBJ databases">
        <title>Sequencing the genomes of 1000 actinobacteria strains.</title>
        <authorList>
            <person name="Klenk H.-P."/>
        </authorList>
    </citation>
    <scope>NUCLEOTIDE SEQUENCE [LARGE SCALE GENOMIC DNA]</scope>
    <source>
        <strain evidence="1 2">DSM 46661</strain>
    </source>
</reference>
<protein>
    <submittedName>
        <fullName evidence="1">Uncharacterized protein</fullName>
    </submittedName>
</protein>
<dbReference type="EMBL" id="JADBEJ010000006">
    <property type="protein sequence ID" value="MBE1580431.1"/>
    <property type="molecule type" value="Genomic_DNA"/>
</dbReference>
<dbReference type="RefSeq" id="WP_192746995.1">
    <property type="nucleotide sequence ID" value="NZ_JADBEJ010000006.1"/>
</dbReference>
<organism evidence="1 2">
    <name type="scientific">Amycolatopsis roodepoortensis</name>
    <dbReference type="NCBI Taxonomy" id="700274"/>
    <lineage>
        <taxon>Bacteria</taxon>
        <taxon>Bacillati</taxon>
        <taxon>Actinomycetota</taxon>
        <taxon>Actinomycetes</taxon>
        <taxon>Pseudonocardiales</taxon>
        <taxon>Pseudonocardiaceae</taxon>
        <taxon>Amycolatopsis</taxon>
    </lineage>
</organism>
<keyword evidence="2" id="KW-1185">Reference proteome</keyword>
<proteinExistence type="predicted"/>
<accession>A0ABR9LIB0</accession>
<gene>
    <name evidence="1" type="ORF">H4W30_007512</name>
</gene>
<comment type="caution">
    <text evidence="1">The sequence shown here is derived from an EMBL/GenBank/DDBJ whole genome shotgun (WGS) entry which is preliminary data.</text>
</comment>
<evidence type="ECO:0000313" key="2">
    <source>
        <dbReference type="Proteomes" id="UP000656548"/>
    </source>
</evidence>
<evidence type="ECO:0000313" key="1">
    <source>
        <dbReference type="EMBL" id="MBE1580431.1"/>
    </source>
</evidence>
<name>A0ABR9LIB0_9PSEU</name>
<sequence length="64" mass="6792">MDKATWPAFPVARGADLGDEVQLSPSQLLHDGEMVGEAAPTVDDDEKDLEVSLHAPAVSALYQS</sequence>